<dbReference type="EMBL" id="RWJN01000177">
    <property type="protein sequence ID" value="TCD65513.1"/>
    <property type="molecule type" value="Genomic_DNA"/>
</dbReference>
<accession>A0A4R0RFL3</accession>
<gene>
    <name evidence="3" type="ORF">EIP91_002561</name>
</gene>
<feature type="region of interest" description="Disordered" evidence="1">
    <location>
        <begin position="173"/>
        <end position="315"/>
    </location>
</feature>
<protein>
    <submittedName>
        <fullName evidence="3">Uncharacterized protein</fullName>
    </submittedName>
</protein>
<comment type="caution">
    <text evidence="3">The sequence shown here is derived from an EMBL/GenBank/DDBJ whole genome shotgun (WGS) entry which is preliminary data.</text>
</comment>
<name>A0A4R0RFL3_9APHY</name>
<evidence type="ECO:0000256" key="2">
    <source>
        <dbReference type="SAM" id="Phobius"/>
    </source>
</evidence>
<feature type="compositionally biased region" description="Low complexity" evidence="1">
    <location>
        <begin position="234"/>
        <end position="249"/>
    </location>
</feature>
<evidence type="ECO:0000313" key="4">
    <source>
        <dbReference type="Proteomes" id="UP000292702"/>
    </source>
</evidence>
<reference evidence="3 4" key="1">
    <citation type="submission" date="2018-11" db="EMBL/GenBank/DDBJ databases">
        <title>Genome assembly of Steccherinum ochraceum LE-BIN_3174, the white-rot fungus of the Steccherinaceae family (The Residual Polyporoid clade, Polyporales, Basidiomycota).</title>
        <authorList>
            <person name="Fedorova T.V."/>
            <person name="Glazunova O.A."/>
            <person name="Landesman E.O."/>
            <person name="Moiseenko K.V."/>
            <person name="Psurtseva N.V."/>
            <person name="Savinova O.S."/>
            <person name="Shakhova N.V."/>
            <person name="Tyazhelova T.V."/>
            <person name="Vasina D.V."/>
        </authorList>
    </citation>
    <scope>NUCLEOTIDE SEQUENCE [LARGE SCALE GENOMIC DNA]</scope>
    <source>
        <strain evidence="3 4">LE-BIN_3174</strain>
    </source>
</reference>
<dbReference type="AlphaFoldDB" id="A0A4R0RFL3"/>
<feature type="compositionally biased region" description="Low complexity" evidence="1">
    <location>
        <begin position="272"/>
        <end position="289"/>
    </location>
</feature>
<feature type="compositionally biased region" description="Polar residues" evidence="1">
    <location>
        <begin position="290"/>
        <end position="300"/>
    </location>
</feature>
<proteinExistence type="predicted"/>
<keyword evidence="2" id="KW-0472">Membrane</keyword>
<keyword evidence="4" id="KW-1185">Reference proteome</keyword>
<organism evidence="3 4">
    <name type="scientific">Steccherinum ochraceum</name>
    <dbReference type="NCBI Taxonomy" id="92696"/>
    <lineage>
        <taxon>Eukaryota</taxon>
        <taxon>Fungi</taxon>
        <taxon>Dikarya</taxon>
        <taxon>Basidiomycota</taxon>
        <taxon>Agaricomycotina</taxon>
        <taxon>Agaricomycetes</taxon>
        <taxon>Polyporales</taxon>
        <taxon>Steccherinaceae</taxon>
        <taxon>Steccherinum</taxon>
    </lineage>
</organism>
<dbReference type="Proteomes" id="UP000292702">
    <property type="component" value="Unassembled WGS sequence"/>
</dbReference>
<evidence type="ECO:0000256" key="1">
    <source>
        <dbReference type="SAM" id="MobiDB-lite"/>
    </source>
</evidence>
<feature type="compositionally biased region" description="Pro residues" evidence="1">
    <location>
        <begin position="250"/>
        <end position="260"/>
    </location>
</feature>
<keyword evidence="2" id="KW-0812">Transmembrane</keyword>
<feature type="compositionally biased region" description="Polar residues" evidence="1">
    <location>
        <begin position="201"/>
        <end position="216"/>
    </location>
</feature>
<keyword evidence="2" id="KW-1133">Transmembrane helix</keyword>
<evidence type="ECO:0000313" key="3">
    <source>
        <dbReference type="EMBL" id="TCD65513.1"/>
    </source>
</evidence>
<feature type="transmembrane region" description="Helical" evidence="2">
    <location>
        <begin position="90"/>
        <end position="112"/>
    </location>
</feature>
<sequence>MVIDMCMVAKLSAENGSLRVSRSTRRRKSEDLADHGSLRQAWRLRQGFFDRSECVQDASQPFDVLNFHDFAHLSFNNTPRYCSRTTTMRFTIVFATLVALTATSALAAPTALTARDIKAVLARDESSNVVLRELLQDLTARDIAFEDILSKRGGPPRPPAQPYTPVHRVAQPAVPGQLPHGFSTMHDDRLRPGPQPQQGQLVKNNPAGQVQPQSAPVEQWPPAKGRRDLEARYQQRPRPVQQAPAQPAQPAAPPPPPPGAVPNHFPQAMAGNVHQGAQPQQGQVVQHNPAGQTQGQTAPVQQWPPAGNGRRELSD</sequence>